<dbReference type="InterPro" id="IPR003613">
    <property type="entry name" value="Ubox_domain"/>
</dbReference>
<protein>
    <recommendedName>
        <fullName evidence="1">peptidylprolyl isomerase</fullName>
        <ecNumber evidence="1">5.2.1.8</ecNumber>
    </recommendedName>
</protein>
<comment type="caution">
    <text evidence="4">The sequence shown here is derived from an EMBL/GenBank/DDBJ whole genome shotgun (WGS) entry which is preliminary data.</text>
</comment>
<dbReference type="GO" id="GO:0003755">
    <property type="term" value="F:peptidyl-prolyl cis-trans isomerase activity"/>
    <property type="evidence" value="ECO:0007669"/>
    <property type="project" value="UniProtKB-KW"/>
</dbReference>
<evidence type="ECO:0000313" key="4">
    <source>
        <dbReference type="EMBL" id="KAF2023014.1"/>
    </source>
</evidence>
<sequence>MVRYTVKFVAGDRHGSLLVSLPSSQPCSALIDAAKTRIPGLKGYADLNNLGNAEATLHLEGPDGLMLYPADNLAEVLPGENETVAVISDASQAPPSRGNPGPAGVPSLKLRVISPELARTYDIDTIRALKEPIPLSCTLRELKARVQVHVGFPADDGTCPELECNCNLARQIDENAVLNKFGTGDHDASHTVILVHGNNNVLAIPVADITHDTFQNVASTYLMQPNKILTVIGGAKDVARVAGTKRYLKAPRWTHGHAESAHGKAGIVKKSIAWEHPNGQSDRGISNSLSTLRVFANLTASGTMEEDQQDAVLHMIHLLTRFPPAIRTAYILMRGETPSSSERAALAQSLYKVLKSVVPLPVVRSDQKRLLEGTRLLSGLILEKAKNLKVTKFNTPSDLPYVNMKVYDLRNMVTMEPVLSVPVQTQAGLLDFGFYAAFNSDGILSRVAVLSGGSKAHVLGFDFDAVNYNTRYLDCGNVSAVVSEAEHSELSYLAGLCTRNQLSVIAPSALPSATPPVLTLDREGFLAAYIGRADCAEAGRDILMFRPTSLRDEEAVDVSIITQTLEPILAQRNADETAVFEAYGDHHPRVVAPDEIAVICIDLSRSMTERCGFVDVEENEDAQEQILCRSTTLETQDAGSAVKENPAYPLPDSDELKEYLRAHESFEDCLAIIRTGRDDYQRRLNAEKVLDIMQQINTQRIEAQIQEMKNLRRRTTHFHFMTLSADIEREINTIRNRFLRVHRQSHVGLPSTAKFETPREYCCHISSDVMDDPVTTVDNYTYERKNIERW</sequence>
<gene>
    <name evidence="4" type="ORF">EK21DRAFT_95249</name>
</gene>
<dbReference type="GO" id="GO:0004842">
    <property type="term" value="F:ubiquitin-protein transferase activity"/>
    <property type="evidence" value="ECO:0007669"/>
    <property type="project" value="InterPro"/>
</dbReference>
<dbReference type="PROSITE" id="PS51698">
    <property type="entry name" value="U_BOX"/>
    <property type="match status" value="1"/>
</dbReference>
<keyword evidence="5" id="KW-1185">Reference proteome</keyword>
<dbReference type="SUPFAM" id="SSF57850">
    <property type="entry name" value="RING/U-box"/>
    <property type="match status" value="1"/>
</dbReference>
<dbReference type="EC" id="5.2.1.8" evidence="1"/>
<name>A0A9P4GX20_9PLEO</name>
<reference evidence="4" key="1">
    <citation type="journal article" date="2020" name="Stud. Mycol.">
        <title>101 Dothideomycetes genomes: a test case for predicting lifestyles and emergence of pathogens.</title>
        <authorList>
            <person name="Haridas S."/>
            <person name="Albert R."/>
            <person name="Binder M."/>
            <person name="Bloem J."/>
            <person name="Labutti K."/>
            <person name="Salamov A."/>
            <person name="Andreopoulos B."/>
            <person name="Baker S."/>
            <person name="Barry K."/>
            <person name="Bills G."/>
            <person name="Bluhm B."/>
            <person name="Cannon C."/>
            <person name="Castanera R."/>
            <person name="Culley D."/>
            <person name="Daum C."/>
            <person name="Ezra D."/>
            <person name="Gonzalez J."/>
            <person name="Henrissat B."/>
            <person name="Kuo A."/>
            <person name="Liang C."/>
            <person name="Lipzen A."/>
            <person name="Lutzoni F."/>
            <person name="Magnuson J."/>
            <person name="Mondo S."/>
            <person name="Nolan M."/>
            <person name="Ohm R."/>
            <person name="Pangilinan J."/>
            <person name="Park H.-J."/>
            <person name="Ramirez L."/>
            <person name="Alfaro M."/>
            <person name="Sun H."/>
            <person name="Tritt A."/>
            <person name="Yoshinaga Y."/>
            <person name="Zwiers L.-H."/>
            <person name="Turgeon B."/>
            <person name="Goodwin S."/>
            <person name="Spatafora J."/>
            <person name="Crous P."/>
            <person name="Grigoriev I."/>
        </authorList>
    </citation>
    <scope>NUCLEOTIDE SEQUENCE</scope>
    <source>
        <strain evidence="4">CBS 110217</strain>
    </source>
</reference>
<evidence type="ECO:0000256" key="1">
    <source>
        <dbReference type="ARBA" id="ARBA00013194"/>
    </source>
</evidence>
<dbReference type="Proteomes" id="UP000799777">
    <property type="component" value="Unassembled WGS sequence"/>
</dbReference>
<dbReference type="AlphaFoldDB" id="A0A9P4GX20"/>
<keyword evidence="2" id="KW-0697">Rotamase</keyword>
<feature type="domain" description="U-box" evidence="3">
    <location>
        <begin position="756"/>
        <end position="790"/>
    </location>
</feature>
<dbReference type="Pfam" id="PF04564">
    <property type="entry name" value="U-box"/>
    <property type="match status" value="1"/>
</dbReference>
<organism evidence="4 5">
    <name type="scientific">Setomelanomma holmii</name>
    <dbReference type="NCBI Taxonomy" id="210430"/>
    <lineage>
        <taxon>Eukaryota</taxon>
        <taxon>Fungi</taxon>
        <taxon>Dikarya</taxon>
        <taxon>Ascomycota</taxon>
        <taxon>Pezizomycotina</taxon>
        <taxon>Dothideomycetes</taxon>
        <taxon>Pleosporomycetidae</taxon>
        <taxon>Pleosporales</taxon>
        <taxon>Pleosporineae</taxon>
        <taxon>Phaeosphaeriaceae</taxon>
        <taxon>Setomelanomma</taxon>
    </lineage>
</organism>
<proteinExistence type="predicted"/>
<keyword evidence="2" id="KW-0413">Isomerase</keyword>
<evidence type="ECO:0000313" key="5">
    <source>
        <dbReference type="Proteomes" id="UP000799777"/>
    </source>
</evidence>
<dbReference type="OrthoDB" id="10069349at2759"/>
<dbReference type="Gene3D" id="3.30.40.10">
    <property type="entry name" value="Zinc/RING finger domain, C3HC4 (zinc finger)"/>
    <property type="match status" value="1"/>
</dbReference>
<dbReference type="EMBL" id="ML978391">
    <property type="protein sequence ID" value="KAF2023014.1"/>
    <property type="molecule type" value="Genomic_DNA"/>
</dbReference>
<dbReference type="GO" id="GO:0016567">
    <property type="term" value="P:protein ubiquitination"/>
    <property type="evidence" value="ECO:0007669"/>
    <property type="project" value="InterPro"/>
</dbReference>
<dbReference type="InterPro" id="IPR013083">
    <property type="entry name" value="Znf_RING/FYVE/PHD"/>
</dbReference>
<accession>A0A9P4GX20</accession>
<evidence type="ECO:0000256" key="2">
    <source>
        <dbReference type="ARBA" id="ARBA00023110"/>
    </source>
</evidence>
<evidence type="ECO:0000259" key="3">
    <source>
        <dbReference type="PROSITE" id="PS51698"/>
    </source>
</evidence>